<accession>A0ABZ2LJI3</accession>
<gene>
    <name evidence="3" type="ORF">LZC94_24900</name>
</gene>
<feature type="region of interest" description="Disordered" evidence="1">
    <location>
        <begin position="25"/>
        <end position="60"/>
    </location>
</feature>
<feature type="chain" id="PRO_5046370912" evidence="2">
    <location>
        <begin position="21"/>
        <end position="106"/>
    </location>
</feature>
<evidence type="ECO:0000256" key="2">
    <source>
        <dbReference type="SAM" id="SignalP"/>
    </source>
</evidence>
<sequence>MKKQFLFSLAAASFLALGMAAVGCSDDNPSGPGGPGGPGPRDSGTIDSGNKPDGGSDNDGGACSNKPAGCFCGKPTTQAQWLNRCTSSVALPFTKTFRAAAATDLP</sequence>
<keyword evidence="4" id="KW-1185">Reference proteome</keyword>
<name>A0ABZ2LJI3_9BACT</name>
<evidence type="ECO:0000313" key="4">
    <source>
        <dbReference type="Proteomes" id="UP001370348"/>
    </source>
</evidence>
<dbReference type="Proteomes" id="UP001370348">
    <property type="component" value="Chromosome"/>
</dbReference>
<dbReference type="PROSITE" id="PS51257">
    <property type="entry name" value="PROKAR_LIPOPROTEIN"/>
    <property type="match status" value="1"/>
</dbReference>
<dbReference type="EMBL" id="CP089984">
    <property type="protein sequence ID" value="WXB11109.1"/>
    <property type="molecule type" value="Genomic_DNA"/>
</dbReference>
<evidence type="ECO:0000256" key="1">
    <source>
        <dbReference type="SAM" id="MobiDB-lite"/>
    </source>
</evidence>
<organism evidence="3 4">
    <name type="scientific">Pendulispora albinea</name>
    <dbReference type="NCBI Taxonomy" id="2741071"/>
    <lineage>
        <taxon>Bacteria</taxon>
        <taxon>Pseudomonadati</taxon>
        <taxon>Myxococcota</taxon>
        <taxon>Myxococcia</taxon>
        <taxon>Myxococcales</taxon>
        <taxon>Sorangiineae</taxon>
        <taxon>Pendulisporaceae</taxon>
        <taxon>Pendulispora</taxon>
    </lineage>
</organism>
<dbReference type="RefSeq" id="WP_394820724.1">
    <property type="nucleotide sequence ID" value="NZ_CP089984.1"/>
</dbReference>
<feature type="signal peptide" evidence="2">
    <location>
        <begin position="1"/>
        <end position="20"/>
    </location>
</feature>
<keyword evidence="2" id="KW-0732">Signal</keyword>
<protein>
    <submittedName>
        <fullName evidence="3">Uncharacterized protein</fullName>
    </submittedName>
</protein>
<evidence type="ECO:0000313" key="3">
    <source>
        <dbReference type="EMBL" id="WXB11109.1"/>
    </source>
</evidence>
<reference evidence="3 4" key="1">
    <citation type="submission" date="2021-12" db="EMBL/GenBank/DDBJ databases">
        <title>Discovery of the Pendulisporaceae a myxobacterial family with distinct sporulation behavior and unique specialized metabolism.</title>
        <authorList>
            <person name="Garcia R."/>
            <person name="Popoff A."/>
            <person name="Bader C.D."/>
            <person name="Loehr J."/>
            <person name="Walesch S."/>
            <person name="Walt C."/>
            <person name="Boldt J."/>
            <person name="Bunk B."/>
            <person name="Haeckl F.J.F.P.J."/>
            <person name="Gunesch A.P."/>
            <person name="Birkelbach J."/>
            <person name="Nuebel U."/>
            <person name="Pietschmann T."/>
            <person name="Bach T."/>
            <person name="Mueller R."/>
        </authorList>
    </citation>
    <scope>NUCLEOTIDE SEQUENCE [LARGE SCALE GENOMIC DNA]</scope>
    <source>
        <strain evidence="3 4">MSr11954</strain>
    </source>
</reference>
<proteinExistence type="predicted"/>